<dbReference type="EMBL" id="QASA01000001">
    <property type="protein sequence ID" value="RDC61988.1"/>
    <property type="molecule type" value="Genomic_DNA"/>
</dbReference>
<comment type="caution">
    <text evidence="1">The sequence shown here is derived from an EMBL/GenBank/DDBJ whole genome shotgun (WGS) entry which is preliminary data.</text>
</comment>
<accession>A0A369QI63</accession>
<evidence type="ECO:0000313" key="1">
    <source>
        <dbReference type="EMBL" id="RDC61988.1"/>
    </source>
</evidence>
<keyword evidence="2" id="KW-1185">Reference proteome</keyword>
<sequence length="39" mass="4831">MTMRNWVPKFSYDKIFIKRYLKLFVKTQTSAMLTFVQIR</sequence>
<organism evidence="1 2">
    <name type="scientific">Adhaeribacter pallidiroseus</name>
    <dbReference type="NCBI Taxonomy" id="2072847"/>
    <lineage>
        <taxon>Bacteria</taxon>
        <taxon>Pseudomonadati</taxon>
        <taxon>Bacteroidota</taxon>
        <taxon>Cytophagia</taxon>
        <taxon>Cytophagales</taxon>
        <taxon>Hymenobacteraceae</taxon>
        <taxon>Adhaeribacter</taxon>
    </lineage>
</organism>
<protein>
    <submittedName>
        <fullName evidence="1">Uncharacterized protein</fullName>
    </submittedName>
</protein>
<dbReference type="AlphaFoldDB" id="A0A369QI63"/>
<evidence type="ECO:0000313" key="2">
    <source>
        <dbReference type="Proteomes" id="UP000253919"/>
    </source>
</evidence>
<name>A0A369QI63_9BACT</name>
<proteinExistence type="predicted"/>
<dbReference type="Proteomes" id="UP000253919">
    <property type="component" value="Unassembled WGS sequence"/>
</dbReference>
<reference evidence="1 2" key="1">
    <citation type="submission" date="2018-04" db="EMBL/GenBank/DDBJ databases">
        <title>Adhaeribacter sp. HMF7616 genome sequencing and assembly.</title>
        <authorList>
            <person name="Kang H."/>
            <person name="Kang J."/>
            <person name="Cha I."/>
            <person name="Kim H."/>
            <person name="Joh K."/>
        </authorList>
    </citation>
    <scope>NUCLEOTIDE SEQUENCE [LARGE SCALE GENOMIC DNA]</scope>
    <source>
        <strain evidence="1 2">HMF7616</strain>
    </source>
</reference>
<gene>
    <name evidence="1" type="ORF">AHMF7616_00578</name>
</gene>